<gene>
    <name evidence="1" type="ORF">LCGC14_2187440</name>
</gene>
<protein>
    <submittedName>
        <fullName evidence="1">Uncharacterized protein</fullName>
    </submittedName>
</protein>
<proteinExistence type="predicted"/>
<reference evidence="1" key="1">
    <citation type="journal article" date="2015" name="Nature">
        <title>Complex archaea that bridge the gap between prokaryotes and eukaryotes.</title>
        <authorList>
            <person name="Spang A."/>
            <person name="Saw J.H."/>
            <person name="Jorgensen S.L."/>
            <person name="Zaremba-Niedzwiedzka K."/>
            <person name="Martijn J."/>
            <person name="Lind A.E."/>
            <person name="van Eijk R."/>
            <person name="Schleper C."/>
            <person name="Guy L."/>
            <person name="Ettema T.J."/>
        </authorList>
    </citation>
    <scope>NUCLEOTIDE SEQUENCE</scope>
</reference>
<evidence type="ECO:0000313" key="1">
    <source>
        <dbReference type="EMBL" id="KKL62219.1"/>
    </source>
</evidence>
<sequence length="60" mass="6749">MNKLVCDRCEAEYTDEDSIIIAKSYQEQWKASCIRDGKEPRGIAPCPIFACPGELILEEA</sequence>
<dbReference type="EMBL" id="LAZR01028561">
    <property type="protein sequence ID" value="KKL62219.1"/>
    <property type="molecule type" value="Genomic_DNA"/>
</dbReference>
<comment type="caution">
    <text evidence="1">The sequence shown here is derived from an EMBL/GenBank/DDBJ whole genome shotgun (WGS) entry which is preliminary data.</text>
</comment>
<dbReference type="AlphaFoldDB" id="A0A0F9DKQ7"/>
<organism evidence="1">
    <name type="scientific">marine sediment metagenome</name>
    <dbReference type="NCBI Taxonomy" id="412755"/>
    <lineage>
        <taxon>unclassified sequences</taxon>
        <taxon>metagenomes</taxon>
        <taxon>ecological metagenomes</taxon>
    </lineage>
</organism>
<name>A0A0F9DKQ7_9ZZZZ</name>
<accession>A0A0F9DKQ7</accession>